<dbReference type="InterPro" id="IPR022039">
    <property type="entry name" value="MKT1_C"/>
</dbReference>
<dbReference type="Proteomes" id="UP000799640">
    <property type="component" value="Unassembled WGS sequence"/>
</dbReference>
<reference evidence="2" key="1">
    <citation type="journal article" date="2020" name="Stud. Mycol.">
        <title>101 Dothideomycetes genomes: a test case for predicting lifestyles and emergence of pathogens.</title>
        <authorList>
            <person name="Haridas S."/>
            <person name="Albert R."/>
            <person name="Binder M."/>
            <person name="Bloem J."/>
            <person name="Labutti K."/>
            <person name="Salamov A."/>
            <person name="Andreopoulos B."/>
            <person name="Baker S."/>
            <person name="Barry K."/>
            <person name="Bills G."/>
            <person name="Bluhm B."/>
            <person name="Cannon C."/>
            <person name="Castanera R."/>
            <person name="Culley D."/>
            <person name="Daum C."/>
            <person name="Ezra D."/>
            <person name="Gonzalez J."/>
            <person name="Henrissat B."/>
            <person name="Kuo A."/>
            <person name="Liang C."/>
            <person name="Lipzen A."/>
            <person name="Lutzoni F."/>
            <person name="Magnuson J."/>
            <person name="Mondo S."/>
            <person name="Nolan M."/>
            <person name="Ohm R."/>
            <person name="Pangilinan J."/>
            <person name="Park H.-J."/>
            <person name="Ramirez L."/>
            <person name="Alfaro M."/>
            <person name="Sun H."/>
            <person name="Tritt A."/>
            <person name="Yoshinaga Y."/>
            <person name="Zwiers L.-H."/>
            <person name="Turgeon B."/>
            <person name="Goodwin S."/>
            <person name="Spatafora J."/>
            <person name="Crous P."/>
            <person name="Grigoriev I."/>
        </authorList>
    </citation>
    <scope>NUCLEOTIDE SEQUENCE</scope>
    <source>
        <strain evidence="2">CBS 262.69</strain>
    </source>
</reference>
<organism evidence="2 3">
    <name type="scientific">Trichodelitschia bisporula</name>
    <dbReference type="NCBI Taxonomy" id="703511"/>
    <lineage>
        <taxon>Eukaryota</taxon>
        <taxon>Fungi</taxon>
        <taxon>Dikarya</taxon>
        <taxon>Ascomycota</taxon>
        <taxon>Pezizomycotina</taxon>
        <taxon>Dothideomycetes</taxon>
        <taxon>Dothideomycetes incertae sedis</taxon>
        <taxon>Phaeotrichales</taxon>
        <taxon>Phaeotrichaceae</taxon>
        <taxon>Trichodelitschia</taxon>
    </lineage>
</organism>
<gene>
    <name evidence="2" type="ORF">EJ06DRAFT_533556</name>
</gene>
<sequence length="313" mass="34869">MKEATDPRPVVSQWNVPISRFGPEINKYPQSSLLSLCIKTLTNPNFAEKSITPKSFENQPLSDKDELLLNAVWRFLHLRGYINKDHSLTAWGRVLHTTLAALPSPHQEEAAILAIELARLGLLNANPMFLTYSGAPYRGTEETKRFILLISRVACLGRFSHKEIGYTGPLSRHLLGFHSMITAVRNGLRDLMEVCMTTLLLNGDATRDEDKDLTDLGLDLPFLLHNDCGLGLAVNSYLDEVSNAADPSAPETKKAAKTKGSQVLFLYSLDYAVDIDKAFALWDAVYKGLKTAGDMFPHQTVFDDANEFLSKMR</sequence>
<evidence type="ECO:0000313" key="3">
    <source>
        <dbReference type="Proteomes" id="UP000799640"/>
    </source>
</evidence>
<dbReference type="EMBL" id="ML996705">
    <property type="protein sequence ID" value="KAF2396824.1"/>
    <property type="molecule type" value="Genomic_DNA"/>
</dbReference>
<name>A0A6G1HLP5_9PEZI</name>
<dbReference type="OrthoDB" id="17262at2759"/>
<dbReference type="AlphaFoldDB" id="A0A6G1HLP5"/>
<accession>A0A6G1HLP5</accession>
<evidence type="ECO:0000259" key="1">
    <source>
        <dbReference type="Pfam" id="PF12246"/>
    </source>
</evidence>
<protein>
    <recommendedName>
        <fullName evidence="1">Post-transcriptional regulator MKT1 C-terminal domain-containing protein</fullName>
    </recommendedName>
</protein>
<proteinExistence type="predicted"/>
<evidence type="ECO:0000313" key="2">
    <source>
        <dbReference type="EMBL" id="KAF2396824.1"/>
    </source>
</evidence>
<feature type="domain" description="Post-transcriptional regulator MKT1 C-terminal" evidence="1">
    <location>
        <begin position="74"/>
        <end position="310"/>
    </location>
</feature>
<keyword evidence="3" id="KW-1185">Reference proteome</keyword>
<dbReference type="Pfam" id="PF12246">
    <property type="entry name" value="MKT1_C"/>
    <property type="match status" value="1"/>
</dbReference>